<proteinExistence type="predicted"/>
<name>A0ABS5VQH6_9BACT</name>
<keyword evidence="2" id="KW-1185">Reference proteome</keyword>
<dbReference type="RefSeq" id="WP_254153655.1">
    <property type="nucleotide sequence ID" value="NZ_JAHESD010000018.1"/>
</dbReference>
<evidence type="ECO:0000313" key="1">
    <source>
        <dbReference type="EMBL" id="MBT1703693.1"/>
    </source>
</evidence>
<organism evidence="1 2">
    <name type="scientific">Chryseosolibacter indicus</name>
    <dbReference type="NCBI Taxonomy" id="2782351"/>
    <lineage>
        <taxon>Bacteria</taxon>
        <taxon>Pseudomonadati</taxon>
        <taxon>Bacteroidota</taxon>
        <taxon>Cytophagia</taxon>
        <taxon>Cytophagales</taxon>
        <taxon>Chryseotaleaceae</taxon>
        <taxon>Chryseosolibacter</taxon>
    </lineage>
</organism>
<comment type="caution">
    <text evidence="1">The sequence shown here is derived from an EMBL/GenBank/DDBJ whole genome shotgun (WGS) entry which is preliminary data.</text>
</comment>
<reference evidence="1 2" key="1">
    <citation type="submission" date="2021-05" db="EMBL/GenBank/DDBJ databases">
        <title>A Polyphasic approach of four new species of the genus Ohtaekwangia: Ohtaekwangia histidinii sp. nov., Ohtaekwangia cretensis sp. nov., Ohtaekwangia indiensis sp. nov., Ohtaekwangia reichenbachii sp. nov. from diverse environment.</title>
        <authorList>
            <person name="Octaviana S."/>
        </authorList>
    </citation>
    <scope>NUCLEOTIDE SEQUENCE [LARGE SCALE GENOMIC DNA]</scope>
    <source>
        <strain evidence="1 2">PWU20</strain>
    </source>
</reference>
<evidence type="ECO:0000313" key="2">
    <source>
        <dbReference type="Proteomes" id="UP000772618"/>
    </source>
</evidence>
<accession>A0ABS5VQH6</accession>
<dbReference type="Proteomes" id="UP000772618">
    <property type="component" value="Unassembled WGS sequence"/>
</dbReference>
<gene>
    <name evidence="1" type="ORF">KK060_10405</name>
</gene>
<sequence>MVEVFKTNVESVDHAQLLIAEIHKNFGAYAANFDLTDCDKVLRIQSKTGIVDCNELISLLRKFGFNAEVLPDEIVSH</sequence>
<protein>
    <submittedName>
        <fullName evidence="1">Uncharacterized protein</fullName>
    </submittedName>
</protein>
<dbReference type="EMBL" id="JAHESD010000018">
    <property type="protein sequence ID" value="MBT1703693.1"/>
    <property type="molecule type" value="Genomic_DNA"/>
</dbReference>